<evidence type="ECO:0000256" key="1">
    <source>
        <dbReference type="SAM" id="MobiDB-lite"/>
    </source>
</evidence>
<keyword evidence="3" id="KW-1185">Reference proteome</keyword>
<comment type="caution">
    <text evidence="2">The sequence shown here is derived from an EMBL/GenBank/DDBJ whole genome shotgun (WGS) entry which is preliminary data.</text>
</comment>
<dbReference type="EMBL" id="CAUYUJ010022566">
    <property type="protein sequence ID" value="CAK0911354.1"/>
    <property type="molecule type" value="Genomic_DNA"/>
</dbReference>
<name>A0ABN9YET9_9DINO</name>
<dbReference type="Proteomes" id="UP001189429">
    <property type="component" value="Unassembled WGS sequence"/>
</dbReference>
<sequence>MSRYRGVVATGGQQDFVAGGEVGGEEAEEEEENKKTGAEAAAGAGHQATHRPSAYCRPGGLQPFPSQGPRATTAVFAFLFMKRASSKGQLWAARVRGAEACSTPVAHRSHAV</sequence>
<feature type="region of interest" description="Disordered" evidence="1">
    <location>
        <begin position="1"/>
        <end position="68"/>
    </location>
</feature>
<evidence type="ECO:0000313" key="3">
    <source>
        <dbReference type="Proteomes" id="UP001189429"/>
    </source>
</evidence>
<reference evidence="2" key="1">
    <citation type="submission" date="2023-10" db="EMBL/GenBank/DDBJ databases">
        <authorList>
            <person name="Chen Y."/>
            <person name="Shah S."/>
            <person name="Dougan E. K."/>
            <person name="Thang M."/>
            <person name="Chan C."/>
        </authorList>
    </citation>
    <scope>NUCLEOTIDE SEQUENCE [LARGE SCALE GENOMIC DNA]</scope>
</reference>
<evidence type="ECO:0000313" key="2">
    <source>
        <dbReference type="EMBL" id="CAK0911354.1"/>
    </source>
</evidence>
<gene>
    <name evidence="2" type="ORF">PCOR1329_LOCUS85263</name>
</gene>
<accession>A0ABN9YET9</accession>
<organism evidence="2 3">
    <name type="scientific">Prorocentrum cordatum</name>
    <dbReference type="NCBI Taxonomy" id="2364126"/>
    <lineage>
        <taxon>Eukaryota</taxon>
        <taxon>Sar</taxon>
        <taxon>Alveolata</taxon>
        <taxon>Dinophyceae</taxon>
        <taxon>Prorocentrales</taxon>
        <taxon>Prorocentraceae</taxon>
        <taxon>Prorocentrum</taxon>
    </lineage>
</organism>
<proteinExistence type="predicted"/>
<protein>
    <submittedName>
        <fullName evidence="2">Uncharacterized protein</fullName>
    </submittedName>
</protein>